<dbReference type="InterPro" id="IPR036770">
    <property type="entry name" value="Ankyrin_rpt-contain_sf"/>
</dbReference>
<dbReference type="EMBL" id="CAMXCT020000731">
    <property type="protein sequence ID" value="CAL1135985.1"/>
    <property type="molecule type" value="Genomic_DNA"/>
</dbReference>
<dbReference type="PROSITE" id="PS50297">
    <property type="entry name" value="ANK_REP_REGION"/>
    <property type="match status" value="1"/>
</dbReference>
<dbReference type="AlphaFoldDB" id="A0A9P1FQ36"/>
<dbReference type="OrthoDB" id="194358at2759"/>
<dbReference type="EMBL" id="CAMXCT030000731">
    <property type="protein sequence ID" value="CAL4769926.1"/>
    <property type="molecule type" value="Genomic_DNA"/>
</dbReference>
<dbReference type="EMBL" id="CAMXCT010000731">
    <property type="protein sequence ID" value="CAI3982610.1"/>
    <property type="molecule type" value="Genomic_DNA"/>
</dbReference>
<evidence type="ECO:0000313" key="3">
    <source>
        <dbReference type="EMBL" id="CAI3982610.1"/>
    </source>
</evidence>
<dbReference type="EMBL" id="CAMXCT010000731">
    <property type="protein sequence ID" value="CAI3982614.1"/>
    <property type="molecule type" value="Genomic_DNA"/>
</dbReference>
<dbReference type="EMBL" id="CAMXCT020000731">
    <property type="protein sequence ID" value="CAL1135989.1"/>
    <property type="molecule type" value="Genomic_DNA"/>
</dbReference>
<protein>
    <submittedName>
        <fullName evidence="3">Uncharacterized protein</fullName>
    </submittedName>
</protein>
<reference evidence="3" key="1">
    <citation type="submission" date="2022-10" db="EMBL/GenBank/DDBJ databases">
        <authorList>
            <person name="Chen Y."/>
            <person name="Dougan E. K."/>
            <person name="Chan C."/>
            <person name="Rhodes N."/>
            <person name="Thang M."/>
        </authorList>
    </citation>
    <scope>NUCLEOTIDE SEQUENCE</scope>
</reference>
<reference evidence="5 6" key="2">
    <citation type="submission" date="2024-05" db="EMBL/GenBank/DDBJ databases">
        <authorList>
            <person name="Chen Y."/>
            <person name="Shah S."/>
            <person name="Dougan E. K."/>
            <person name="Thang M."/>
            <person name="Chan C."/>
        </authorList>
    </citation>
    <scope>NUCLEOTIDE SEQUENCE [LARGE SCALE GENOMIC DNA]</scope>
</reference>
<dbReference type="EMBL" id="CAMXCT030000731">
    <property type="protein sequence ID" value="CAL4769922.1"/>
    <property type="molecule type" value="Genomic_DNA"/>
</dbReference>
<dbReference type="SUPFAM" id="SSF48403">
    <property type="entry name" value="Ankyrin repeat"/>
    <property type="match status" value="1"/>
</dbReference>
<name>A0A9P1FQ36_9DINO</name>
<keyword evidence="1" id="KW-0040">ANK repeat</keyword>
<evidence type="ECO:0000313" key="4">
    <source>
        <dbReference type="EMBL" id="CAI3982614.1"/>
    </source>
</evidence>
<evidence type="ECO:0000313" key="6">
    <source>
        <dbReference type="Proteomes" id="UP001152797"/>
    </source>
</evidence>
<feature type="compositionally biased region" description="Polar residues" evidence="2">
    <location>
        <begin position="36"/>
        <end position="51"/>
    </location>
</feature>
<dbReference type="InterPro" id="IPR002110">
    <property type="entry name" value="Ankyrin_rpt"/>
</dbReference>
<organism evidence="3">
    <name type="scientific">Cladocopium goreaui</name>
    <dbReference type="NCBI Taxonomy" id="2562237"/>
    <lineage>
        <taxon>Eukaryota</taxon>
        <taxon>Sar</taxon>
        <taxon>Alveolata</taxon>
        <taxon>Dinophyceae</taxon>
        <taxon>Suessiales</taxon>
        <taxon>Symbiodiniaceae</taxon>
        <taxon>Cladocopium</taxon>
    </lineage>
</organism>
<proteinExistence type="predicted"/>
<comment type="caution">
    <text evidence="3">The sequence shown here is derived from an EMBL/GenBank/DDBJ whole genome shotgun (WGS) entry which is preliminary data.</text>
</comment>
<evidence type="ECO:0000313" key="5">
    <source>
        <dbReference type="EMBL" id="CAL4769922.1"/>
    </source>
</evidence>
<evidence type="ECO:0000256" key="2">
    <source>
        <dbReference type="SAM" id="MobiDB-lite"/>
    </source>
</evidence>
<dbReference type="Pfam" id="PF00023">
    <property type="entry name" value="Ank"/>
    <property type="match status" value="1"/>
</dbReference>
<dbReference type="PROSITE" id="PS50088">
    <property type="entry name" value="ANK_REPEAT"/>
    <property type="match status" value="1"/>
</dbReference>
<sequence length="165" mass="18231">MNFATLVPSPKSARTDRKKVSPVASPVSPFQVVPDSRSTTVSEHTPNTSRSFGCGNSIESSFGPRHERMIRRMCLRSFLRANGFKEGDPHSARGGGCFFKRESVYPIHVAAMQGEYDVLEILLEEGVDVEKETSRGRSVMDCALAGDVCGSNHMVVKLLQQWLKK</sequence>
<gene>
    <name evidence="3" type="ORF">C1SCF055_LOCUS10288</name>
    <name evidence="4" type="ORF">C1SCF055_LOCUS10292</name>
</gene>
<feature type="repeat" description="ANK" evidence="1">
    <location>
        <begin position="102"/>
        <end position="134"/>
    </location>
</feature>
<accession>A0A9P1FQ36</accession>
<keyword evidence="6" id="KW-1185">Reference proteome</keyword>
<dbReference type="Gene3D" id="1.25.40.20">
    <property type="entry name" value="Ankyrin repeat-containing domain"/>
    <property type="match status" value="1"/>
</dbReference>
<dbReference type="Proteomes" id="UP001152797">
    <property type="component" value="Unassembled WGS sequence"/>
</dbReference>
<feature type="region of interest" description="Disordered" evidence="2">
    <location>
        <begin position="1"/>
        <end position="56"/>
    </location>
</feature>
<evidence type="ECO:0000256" key="1">
    <source>
        <dbReference type="PROSITE-ProRule" id="PRU00023"/>
    </source>
</evidence>